<accession>A0A1Y2DU96</accession>
<dbReference type="Proteomes" id="UP000193467">
    <property type="component" value="Unassembled WGS sequence"/>
</dbReference>
<evidence type="ECO:0000259" key="7">
    <source>
        <dbReference type="PROSITE" id="PS51380"/>
    </source>
</evidence>
<organism evidence="8 9">
    <name type="scientific">Leucosporidium creatinivorum</name>
    <dbReference type="NCBI Taxonomy" id="106004"/>
    <lineage>
        <taxon>Eukaryota</taxon>
        <taxon>Fungi</taxon>
        <taxon>Dikarya</taxon>
        <taxon>Basidiomycota</taxon>
        <taxon>Pucciniomycotina</taxon>
        <taxon>Microbotryomycetes</taxon>
        <taxon>Leucosporidiales</taxon>
        <taxon>Leucosporidium</taxon>
    </lineage>
</organism>
<keyword evidence="2 6" id="KW-0812">Transmembrane</keyword>
<feature type="transmembrane region" description="Helical" evidence="6">
    <location>
        <begin position="89"/>
        <end position="111"/>
    </location>
</feature>
<feature type="transmembrane region" description="Helical" evidence="6">
    <location>
        <begin position="294"/>
        <end position="313"/>
    </location>
</feature>
<dbReference type="Pfam" id="PF03124">
    <property type="entry name" value="EXS"/>
    <property type="match status" value="1"/>
</dbReference>
<sequence>MSDIDTPFTSSYDFSSRFPLPFRVLWLSFLTLVGFATNLHILAFLGIDTALVLDIRLDDYRPQGTTTAISHLPRAAAPFVHPSRLYPPLYALAAFGLGWTLLGWSAFMRITGGDPVEMVQWRGVPAFVALTVGAVAIAPWNIIYRKERFMLLRALRRIIFSPLNSHVPFCDIILADILTSSAKVLGDVWVSGCLVFTATKQFGIGGLEELDDGCARVLMVPVMTSLPYIFRFRQCISEVVSGSTPTPKRSMLNALKYATAFPVIFFSAMQGVIGDPFDEVQVEKDAQAWIGRSTLFYLWVLAVLVNSLYSFWWDITNDWGLSLLTPAGWSSSPSVSYAFVNTPSHLQSRTSLSAPSGRAAQPHARARSTQHAPSGVPPSLMVPSVEAPPPSRPHSPTLGLGAASSPSKAPHAHSRGHHSRAFSTAFSPNVTYPFLRPILLLPDPLIYYLAIALDLVLRFTWSLKLSSHLHSVHEIESGIFLMEALEVVRRWMWVYLRIEWEAVKKGGGGFMMEKGEGESRLRAEEESIEMARREAGGYSDEVPPEEEIGLGIQVAIMKSP</sequence>
<feature type="domain" description="EXS" evidence="7">
    <location>
        <begin position="211"/>
        <end position="529"/>
    </location>
</feature>
<dbReference type="EMBL" id="MCGR01000069">
    <property type="protein sequence ID" value="ORY62838.1"/>
    <property type="molecule type" value="Genomic_DNA"/>
</dbReference>
<evidence type="ECO:0000256" key="3">
    <source>
        <dbReference type="ARBA" id="ARBA00022989"/>
    </source>
</evidence>
<evidence type="ECO:0000256" key="2">
    <source>
        <dbReference type="ARBA" id="ARBA00022692"/>
    </source>
</evidence>
<name>A0A1Y2DU96_9BASI</name>
<evidence type="ECO:0000313" key="8">
    <source>
        <dbReference type="EMBL" id="ORY62838.1"/>
    </source>
</evidence>
<reference evidence="8 9" key="1">
    <citation type="submission" date="2016-07" db="EMBL/GenBank/DDBJ databases">
        <title>Pervasive Adenine N6-methylation of Active Genes in Fungi.</title>
        <authorList>
            <consortium name="DOE Joint Genome Institute"/>
            <person name="Mondo S.J."/>
            <person name="Dannebaum R.O."/>
            <person name="Kuo R.C."/>
            <person name="Labutti K."/>
            <person name="Haridas S."/>
            <person name="Kuo A."/>
            <person name="Salamov A."/>
            <person name="Ahrendt S.R."/>
            <person name="Lipzen A."/>
            <person name="Sullivan W."/>
            <person name="Andreopoulos W.B."/>
            <person name="Clum A."/>
            <person name="Lindquist E."/>
            <person name="Daum C."/>
            <person name="Ramamoorthy G.K."/>
            <person name="Gryganskyi A."/>
            <person name="Culley D."/>
            <person name="Magnuson J.K."/>
            <person name="James T.Y."/>
            <person name="O'Malley M.A."/>
            <person name="Stajich J.E."/>
            <person name="Spatafora J.W."/>
            <person name="Visel A."/>
            <person name="Grigoriev I.V."/>
        </authorList>
    </citation>
    <scope>NUCLEOTIDE SEQUENCE [LARGE SCALE GENOMIC DNA]</scope>
    <source>
        <strain evidence="8 9">62-1032</strain>
    </source>
</reference>
<proteinExistence type="predicted"/>
<comment type="subcellular location">
    <subcellularLocation>
        <location evidence="1">Membrane</location>
        <topology evidence="1">Multi-pass membrane protein</topology>
    </subcellularLocation>
</comment>
<dbReference type="FunCoup" id="A0A1Y2DU96">
    <property type="interactions" value="297"/>
</dbReference>
<gene>
    <name evidence="8" type="ORF">BCR35DRAFT_308867</name>
</gene>
<dbReference type="PANTHER" id="PTHR10783">
    <property type="entry name" value="XENOTROPIC AND POLYTROPIC RETROVIRUS RECEPTOR 1-RELATED"/>
    <property type="match status" value="1"/>
</dbReference>
<dbReference type="GO" id="GO:0005737">
    <property type="term" value="C:cytoplasm"/>
    <property type="evidence" value="ECO:0007669"/>
    <property type="project" value="TreeGrafter"/>
</dbReference>
<keyword evidence="3 6" id="KW-1133">Transmembrane helix</keyword>
<dbReference type="GO" id="GO:0016020">
    <property type="term" value="C:membrane"/>
    <property type="evidence" value="ECO:0007669"/>
    <property type="project" value="UniProtKB-SubCell"/>
</dbReference>
<evidence type="ECO:0000256" key="6">
    <source>
        <dbReference type="SAM" id="Phobius"/>
    </source>
</evidence>
<dbReference type="PROSITE" id="PS51380">
    <property type="entry name" value="EXS"/>
    <property type="match status" value="1"/>
</dbReference>
<protein>
    <submittedName>
        <fullName evidence="8">EXS family-domain-containing protein</fullName>
    </submittedName>
</protein>
<dbReference type="InterPro" id="IPR004342">
    <property type="entry name" value="EXS_C"/>
</dbReference>
<keyword evidence="4 6" id="KW-0472">Membrane</keyword>
<feature type="transmembrane region" description="Helical" evidence="6">
    <location>
        <begin position="24"/>
        <end position="47"/>
    </location>
</feature>
<feature type="transmembrane region" description="Helical" evidence="6">
    <location>
        <begin position="123"/>
        <end position="143"/>
    </location>
</feature>
<evidence type="ECO:0000256" key="5">
    <source>
        <dbReference type="SAM" id="MobiDB-lite"/>
    </source>
</evidence>
<dbReference type="OrthoDB" id="2159384at2759"/>
<dbReference type="AlphaFoldDB" id="A0A1Y2DU96"/>
<evidence type="ECO:0000313" key="9">
    <source>
        <dbReference type="Proteomes" id="UP000193467"/>
    </source>
</evidence>
<keyword evidence="9" id="KW-1185">Reference proteome</keyword>
<dbReference type="PANTHER" id="PTHR10783:SF46">
    <property type="entry name" value="PROTEIN ERD1 HOMOLOG 2"/>
    <property type="match status" value="1"/>
</dbReference>
<evidence type="ECO:0000256" key="4">
    <source>
        <dbReference type="ARBA" id="ARBA00023136"/>
    </source>
</evidence>
<dbReference type="STRING" id="106004.A0A1Y2DU96"/>
<evidence type="ECO:0000256" key="1">
    <source>
        <dbReference type="ARBA" id="ARBA00004141"/>
    </source>
</evidence>
<comment type="caution">
    <text evidence="8">The sequence shown here is derived from an EMBL/GenBank/DDBJ whole genome shotgun (WGS) entry which is preliminary data.</text>
</comment>
<dbReference type="InParanoid" id="A0A1Y2DU96"/>
<feature type="region of interest" description="Disordered" evidence="5">
    <location>
        <begin position="348"/>
        <end position="416"/>
    </location>
</feature>